<feature type="domain" description="Thioredoxin" evidence="2">
    <location>
        <begin position="1"/>
        <end position="152"/>
    </location>
</feature>
<proteinExistence type="predicted"/>
<dbReference type="InterPro" id="IPR036249">
    <property type="entry name" value="Thioredoxin-like_sf"/>
</dbReference>
<dbReference type="PROSITE" id="PS51352">
    <property type="entry name" value="THIOREDOXIN_2"/>
    <property type="match status" value="1"/>
</dbReference>
<dbReference type="GO" id="GO:0045454">
    <property type="term" value="P:cell redox homeostasis"/>
    <property type="evidence" value="ECO:0007669"/>
    <property type="project" value="TreeGrafter"/>
</dbReference>
<dbReference type="InterPro" id="IPR013766">
    <property type="entry name" value="Thioredoxin_domain"/>
</dbReference>
<dbReference type="Gene3D" id="3.40.30.10">
    <property type="entry name" value="Glutaredoxin"/>
    <property type="match status" value="1"/>
</dbReference>
<reference evidence="3 4" key="1">
    <citation type="submission" date="2018-07" db="EMBL/GenBank/DDBJ databases">
        <title>Chryseobacterium lacus sp. nov., isolated from lake water.</title>
        <authorList>
            <person name="Li C.-M."/>
        </authorList>
    </citation>
    <scope>NUCLEOTIDE SEQUENCE [LARGE SCALE GENOMIC DNA]</scope>
    <source>
        <strain evidence="3 4">YLOS41</strain>
    </source>
</reference>
<organism evidence="3 4">
    <name type="scientific">Chryseobacterium lacus</name>
    <dbReference type="NCBI Taxonomy" id="2058346"/>
    <lineage>
        <taxon>Bacteria</taxon>
        <taxon>Pseudomonadati</taxon>
        <taxon>Bacteroidota</taxon>
        <taxon>Flavobacteriia</taxon>
        <taxon>Flavobacteriales</taxon>
        <taxon>Weeksellaceae</taxon>
        <taxon>Chryseobacterium group</taxon>
        <taxon>Chryseobacterium</taxon>
    </lineage>
</organism>
<dbReference type="RefSeq" id="WP_114303538.1">
    <property type="nucleotide sequence ID" value="NZ_QPIE01000004.1"/>
</dbReference>
<name>A0A368MXK5_9FLAO</name>
<protein>
    <submittedName>
        <fullName evidence="3">DUF255 domain-containing protein</fullName>
    </submittedName>
</protein>
<dbReference type="PANTHER" id="PTHR32234:SF0">
    <property type="entry name" value="THIOL:DISULFIDE INTERCHANGE PROTEIN DSBD"/>
    <property type="match status" value="1"/>
</dbReference>
<gene>
    <name evidence="3" type="ORF">DQ356_05810</name>
</gene>
<accession>A0A368MXK5</accession>
<evidence type="ECO:0000259" key="2">
    <source>
        <dbReference type="PROSITE" id="PS51352"/>
    </source>
</evidence>
<sequence>MKKLLVLFSLFYITSGYAQLKWYTLEEAVEAQKIQPKKILIDFYADWCGPCKIMEKKTYNHPVIAKYLNENYYAVKFDAEGKKPITLYGRTFENSDAANRKNRNPLHDFTKFMNVNAVPSIIFLDENTNPITLLQGALTAKELEPYLPFFAENEHLKIKTREEWENYQKKFRSNIKD</sequence>
<dbReference type="InterPro" id="IPR017937">
    <property type="entry name" value="Thioredoxin_CS"/>
</dbReference>
<dbReference type="Pfam" id="PF13899">
    <property type="entry name" value="Thioredoxin_7"/>
    <property type="match status" value="1"/>
</dbReference>
<keyword evidence="4" id="KW-1185">Reference proteome</keyword>
<evidence type="ECO:0000313" key="4">
    <source>
        <dbReference type="Proteomes" id="UP000252172"/>
    </source>
</evidence>
<evidence type="ECO:0000313" key="3">
    <source>
        <dbReference type="EMBL" id="RCU42952.1"/>
    </source>
</evidence>
<dbReference type="OrthoDB" id="9811036at2"/>
<evidence type="ECO:0000256" key="1">
    <source>
        <dbReference type="ARBA" id="ARBA00023284"/>
    </source>
</evidence>
<comment type="caution">
    <text evidence="3">The sequence shown here is derived from an EMBL/GenBank/DDBJ whole genome shotgun (WGS) entry which is preliminary data.</text>
</comment>
<dbReference type="GO" id="GO:0015035">
    <property type="term" value="F:protein-disulfide reductase activity"/>
    <property type="evidence" value="ECO:0007669"/>
    <property type="project" value="TreeGrafter"/>
</dbReference>
<dbReference type="PANTHER" id="PTHR32234">
    <property type="entry name" value="THIOL:DISULFIDE INTERCHANGE PROTEIN DSBD"/>
    <property type="match status" value="1"/>
</dbReference>
<dbReference type="SUPFAM" id="SSF52833">
    <property type="entry name" value="Thioredoxin-like"/>
    <property type="match status" value="1"/>
</dbReference>
<dbReference type="Proteomes" id="UP000252172">
    <property type="component" value="Unassembled WGS sequence"/>
</dbReference>
<dbReference type="AlphaFoldDB" id="A0A368MXK5"/>
<dbReference type="EMBL" id="QPIE01000004">
    <property type="protein sequence ID" value="RCU42952.1"/>
    <property type="molecule type" value="Genomic_DNA"/>
</dbReference>
<keyword evidence="1" id="KW-0676">Redox-active center</keyword>
<dbReference type="PROSITE" id="PS00194">
    <property type="entry name" value="THIOREDOXIN_1"/>
    <property type="match status" value="1"/>
</dbReference>